<dbReference type="Pfam" id="PF24695">
    <property type="entry name" value="PITM1-3"/>
    <property type="match status" value="1"/>
</dbReference>
<dbReference type="Pfam" id="PF24694">
    <property type="entry name" value="LNS2_PITM1-3"/>
    <property type="match status" value="1"/>
</dbReference>
<dbReference type="InterPro" id="IPR001666">
    <property type="entry name" value="PI_transfer"/>
</dbReference>
<accession>A0ABM1ADL1</accession>
<evidence type="ECO:0000256" key="4">
    <source>
        <dbReference type="SAM" id="MobiDB-lite"/>
    </source>
</evidence>
<gene>
    <name evidence="7" type="primary">LOC101845058</name>
</gene>
<evidence type="ECO:0000256" key="3">
    <source>
        <dbReference type="ARBA" id="ARBA00022837"/>
    </source>
</evidence>
<feature type="region of interest" description="Disordered" evidence="4">
    <location>
        <begin position="921"/>
        <end position="954"/>
    </location>
</feature>
<keyword evidence="6" id="KW-1185">Reference proteome</keyword>
<dbReference type="Pfam" id="PF02862">
    <property type="entry name" value="DDHD"/>
    <property type="match status" value="2"/>
</dbReference>
<feature type="compositionally biased region" description="Polar residues" evidence="4">
    <location>
        <begin position="943"/>
        <end position="954"/>
    </location>
</feature>
<feature type="compositionally biased region" description="Gly residues" evidence="4">
    <location>
        <begin position="927"/>
        <end position="937"/>
    </location>
</feature>
<dbReference type="InterPro" id="IPR031315">
    <property type="entry name" value="LNS2/PITP"/>
</dbReference>
<feature type="compositionally biased region" description="Low complexity" evidence="4">
    <location>
        <begin position="482"/>
        <end position="494"/>
    </location>
</feature>
<dbReference type="Proteomes" id="UP000694888">
    <property type="component" value="Unplaced"/>
</dbReference>
<evidence type="ECO:0000256" key="1">
    <source>
        <dbReference type="ARBA" id="ARBA00010316"/>
    </source>
</evidence>
<feature type="region of interest" description="Disordered" evidence="4">
    <location>
        <begin position="872"/>
        <end position="901"/>
    </location>
</feature>
<dbReference type="SMART" id="SM00775">
    <property type="entry name" value="LNS2"/>
    <property type="match status" value="1"/>
</dbReference>
<evidence type="ECO:0000259" key="5">
    <source>
        <dbReference type="PROSITE" id="PS51043"/>
    </source>
</evidence>
<dbReference type="RefSeq" id="XP_012945649.1">
    <property type="nucleotide sequence ID" value="XM_013090195.1"/>
</dbReference>
<dbReference type="PROSITE" id="PS51043">
    <property type="entry name" value="DDHD"/>
    <property type="match status" value="1"/>
</dbReference>
<evidence type="ECO:0000313" key="6">
    <source>
        <dbReference type="Proteomes" id="UP000694888"/>
    </source>
</evidence>
<feature type="domain" description="DDHD" evidence="5">
    <location>
        <begin position="363"/>
        <end position="556"/>
    </location>
</feature>
<dbReference type="SMART" id="SM01127">
    <property type="entry name" value="DDHD"/>
    <property type="match status" value="1"/>
</dbReference>
<protein>
    <submittedName>
        <fullName evidence="7">Protein retinal degeneration B</fullName>
    </submittedName>
</protein>
<organism evidence="6 7">
    <name type="scientific">Aplysia californica</name>
    <name type="common">California sea hare</name>
    <dbReference type="NCBI Taxonomy" id="6500"/>
    <lineage>
        <taxon>Eukaryota</taxon>
        <taxon>Metazoa</taxon>
        <taxon>Spiralia</taxon>
        <taxon>Lophotrochozoa</taxon>
        <taxon>Mollusca</taxon>
        <taxon>Gastropoda</taxon>
        <taxon>Heterobranchia</taxon>
        <taxon>Euthyneura</taxon>
        <taxon>Tectipleura</taxon>
        <taxon>Aplysiida</taxon>
        <taxon>Aplysioidea</taxon>
        <taxon>Aplysiidae</taxon>
        <taxon>Aplysia</taxon>
    </lineage>
</organism>
<feature type="compositionally biased region" description="Low complexity" evidence="4">
    <location>
        <begin position="320"/>
        <end position="339"/>
    </location>
</feature>
<dbReference type="PANTHER" id="PTHR10658:SF81">
    <property type="entry name" value="PROTEIN RETINAL DEGENERATION B"/>
    <property type="match status" value="1"/>
</dbReference>
<dbReference type="InterPro" id="IPR004177">
    <property type="entry name" value="DDHD_dom"/>
</dbReference>
<evidence type="ECO:0000256" key="2">
    <source>
        <dbReference type="ARBA" id="ARBA00022553"/>
    </source>
</evidence>
<proteinExistence type="inferred from homology"/>
<keyword evidence="2" id="KW-0597">Phosphoprotein</keyword>
<name>A0ABM1ADL1_APLCA</name>
<feature type="region of interest" description="Disordered" evidence="4">
    <location>
        <begin position="320"/>
        <end position="354"/>
    </location>
</feature>
<feature type="compositionally biased region" description="Polar residues" evidence="4">
    <location>
        <begin position="268"/>
        <end position="283"/>
    </location>
</feature>
<dbReference type="PANTHER" id="PTHR10658">
    <property type="entry name" value="PHOSPHATIDYLINOSITOL TRANSFER PROTEIN"/>
    <property type="match status" value="1"/>
</dbReference>
<dbReference type="InterPro" id="IPR036412">
    <property type="entry name" value="HAD-like_sf"/>
</dbReference>
<feature type="region of interest" description="Disordered" evidence="4">
    <location>
        <begin position="462"/>
        <end position="496"/>
    </location>
</feature>
<sequence length="954" mass="104005">MIRSSSMEILDDNADANSFTSCTQGDEPQFDKRVEQFRQMYSLDSSMPAADLSPPQSASACPTQVLFLVLHGGNILESSQELISKRRDLMNLKSTFDTVIQSHYQSAMNSIQFRLVPCPHVCRETLALLSSLSPFGSERQNSGGPDAGLTRTQNFVPLGAIALFATASYEYQEVVTSMVTSANQVFHDFLRSEEGIGFAGQVCLMADATGSLLAYDALASSSSPFLRGGSRYGSHESVESSAIGAEHSGSAGLPPHHMPRSAREMSLSDPSLNPVVTASSNLNAPKRTERSKSEVAAPDCSEIYVPCKEELSASASVPVSSISRHSSRHSSGGHLSASGEGRDKDISRRTSSGSHYEGGLPKFDFDVSDFFMCGAPLGLVLSYRKIHRGDDLAILRPACHQVYNLFHSNDPCAIRLEPLLHEGFLQVPPVGLCRYSKFPLGDGEPIHVVETIQKHLKLFTSESRSSQSSDGAPPRGLQRQPSLTSMTSTSSGLGENTVSSITSVTSGWWGVKRMDYVLYCPEALHSFPTNALPHLFHSSFWESTDLVAFVLRQVLKQNEVLGDPSRGVARGSMSSFKIKTPREKWLKRRTTIKVRNLQPNHRANDVVCLEDKPQRLTAKFMYGSLDIASLTGEKVDVNVMKQPSSGDWTHLGTEVTDSHGRFSYTIPSEQRLSQGLYPVKLVVKGDHTSVDFFMAVLPPKTETVAFSIDGSFTASVSIMGKDPKVRAGAVDVVRHWQELGYLILYVSARPDLQHRKVVAWLAQHNFPHGLVSFMDGLSKDPLKQKLQYIRSLQTEASIELKAAYGSAKDISIYRELGLQQHQIFIVGKASKKQHSQAQVLSDGYSAHLSQLMSPGFTRPAVGNARMFLRKSNFRLSPSEHQSRESKKLARRTISHPAKPCGAGAEFLPLPGESAHTRIVVQDFSATGGAGNGGGRSRGGSPALPSTSQSKTTDV</sequence>
<evidence type="ECO:0000313" key="7">
    <source>
        <dbReference type="RefSeq" id="XP_012945649.1"/>
    </source>
</evidence>
<comment type="similarity">
    <text evidence="1">Belongs to the PtdIns transfer protein family. PI transfer class IIA subfamily.</text>
</comment>
<reference evidence="7" key="1">
    <citation type="submission" date="2025-08" db="UniProtKB">
        <authorList>
            <consortium name="RefSeq"/>
        </authorList>
    </citation>
    <scope>IDENTIFICATION</scope>
</reference>
<dbReference type="GeneID" id="101845058"/>
<keyword evidence="3" id="KW-0106">Calcium</keyword>
<feature type="region of interest" description="Disordered" evidence="4">
    <location>
        <begin position="237"/>
        <end position="295"/>
    </location>
</feature>
<dbReference type="SUPFAM" id="SSF56784">
    <property type="entry name" value="HAD-like"/>
    <property type="match status" value="1"/>
</dbReference>